<evidence type="ECO:0000313" key="6">
    <source>
        <dbReference type="EMBL" id="MBY9074022.1"/>
    </source>
</evidence>
<keyword evidence="7" id="KW-1185">Reference proteome</keyword>
<keyword evidence="1 5" id="KW-1003">Cell membrane</keyword>
<name>A0ABS7RHN0_9ACTN</name>
<evidence type="ECO:0000256" key="2">
    <source>
        <dbReference type="ARBA" id="ARBA00022692"/>
    </source>
</evidence>
<keyword evidence="6" id="KW-0966">Cell projection</keyword>
<dbReference type="Pfam" id="PF04347">
    <property type="entry name" value="FliO"/>
    <property type="match status" value="1"/>
</dbReference>
<comment type="similarity">
    <text evidence="5">Belongs to the FliO/MopB family.</text>
</comment>
<evidence type="ECO:0000256" key="5">
    <source>
        <dbReference type="RuleBase" id="RU362064"/>
    </source>
</evidence>
<keyword evidence="2 5" id="KW-0812">Transmembrane</keyword>
<keyword evidence="6" id="KW-0969">Cilium</keyword>
<dbReference type="NCBIfam" id="TIGR03500">
    <property type="entry name" value="FliO_TIGR"/>
    <property type="match status" value="1"/>
</dbReference>
<comment type="subcellular location">
    <subcellularLocation>
        <location evidence="5">Cell membrane</location>
    </subcellularLocation>
    <subcellularLocation>
        <location evidence="5">Bacterial flagellum basal body</location>
    </subcellularLocation>
</comment>
<evidence type="ECO:0000256" key="3">
    <source>
        <dbReference type="ARBA" id="ARBA00022989"/>
    </source>
</evidence>
<feature type="transmembrane region" description="Helical" evidence="5">
    <location>
        <begin position="6"/>
        <end position="23"/>
    </location>
</feature>
<evidence type="ECO:0000256" key="4">
    <source>
        <dbReference type="ARBA" id="ARBA00023136"/>
    </source>
</evidence>
<sequence length="147" mass="15047">MVELVLRVVLSLGIVLGLMWFVARASSRKLGGRSRSVVAVVARQPLSRGSSLAVVEVGERVLVVGVSDGGVSLLTEMDPAELTSRVPVQPERATTDPADALGTRPVRALAGGPLHAAPRGTSGSLLAGTTWKQAWAAATSRNGSAGA</sequence>
<dbReference type="Proteomes" id="UP000754710">
    <property type="component" value="Unassembled WGS sequence"/>
</dbReference>
<evidence type="ECO:0000313" key="7">
    <source>
        <dbReference type="Proteomes" id="UP000754710"/>
    </source>
</evidence>
<keyword evidence="4 5" id="KW-0472">Membrane</keyword>
<keyword evidence="6" id="KW-0282">Flagellum</keyword>
<comment type="caution">
    <text evidence="6">The sequence shown here is derived from an EMBL/GenBank/DDBJ whole genome shotgun (WGS) entry which is preliminary data.</text>
</comment>
<dbReference type="RefSeq" id="WP_221023749.1">
    <property type="nucleotide sequence ID" value="NZ_JAIEZQ010000001.1"/>
</dbReference>
<keyword evidence="5" id="KW-0975">Bacterial flagellum</keyword>
<protein>
    <recommendedName>
        <fullName evidence="5">Flagellar protein</fullName>
    </recommendedName>
</protein>
<organism evidence="6 7">
    <name type="scientific">Nocardioides jiangsuensis</name>
    <dbReference type="NCBI Taxonomy" id="2866161"/>
    <lineage>
        <taxon>Bacteria</taxon>
        <taxon>Bacillati</taxon>
        <taxon>Actinomycetota</taxon>
        <taxon>Actinomycetes</taxon>
        <taxon>Propionibacteriales</taxon>
        <taxon>Nocardioidaceae</taxon>
        <taxon>Nocardioides</taxon>
    </lineage>
</organism>
<accession>A0ABS7RHN0</accession>
<dbReference type="InterPro" id="IPR022781">
    <property type="entry name" value="Flagellar_biosynth_FliO"/>
</dbReference>
<proteinExistence type="inferred from homology"/>
<dbReference type="EMBL" id="JAIEZQ010000001">
    <property type="protein sequence ID" value="MBY9074022.1"/>
    <property type="molecule type" value="Genomic_DNA"/>
</dbReference>
<gene>
    <name evidence="6" type="primary">fliO</name>
    <name evidence="6" type="ORF">K1X13_04215</name>
</gene>
<reference evidence="6 7" key="1">
    <citation type="submission" date="2021-08" db="EMBL/GenBank/DDBJ databases">
        <title>Nocardioides bacterium WL0053 sp. nov., isolated from the sediment.</title>
        <authorList>
            <person name="Wang L."/>
            <person name="Zhang D."/>
            <person name="Zhang A."/>
        </authorList>
    </citation>
    <scope>NUCLEOTIDE SEQUENCE [LARGE SCALE GENOMIC DNA]</scope>
    <source>
        <strain evidence="6 7">WL0053</strain>
    </source>
</reference>
<evidence type="ECO:0000256" key="1">
    <source>
        <dbReference type="ARBA" id="ARBA00022475"/>
    </source>
</evidence>
<keyword evidence="3 5" id="KW-1133">Transmembrane helix</keyword>